<reference evidence="2 3" key="1">
    <citation type="submission" date="2022-12" db="EMBL/GenBank/DDBJ databases">
        <title>Chromosome-level genome assembly of true bugs.</title>
        <authorList>
            <person name="Ma L."/>
            <person name="Li H."/>
        </authorList>
    </citation>
    <scope>NUCLEOTIDE SEQUENCE [LARGE SCALE GENOMIC DNA]</scope>
    <source>
        <strain evidence="2">Lab_2022b</strain>
    </source>
</reference>
<comment type="caution">
    <text evidence="2">The sequence shown here is derived from an EMBL/GenBank/DDBJ whole genome shotgun (WGS) entry which is preliminary data.</text>
</comment>
<organism evidence="2 3">
    <name type="scientific">Rhynocoris fuscipes</name>
    <dbReference type="NCBI Taxonomy" id="488301"/>
    <lineage>
        <taxon>Eukaryota</taxon>
        <taxon>Metazoa</taxon>
        <taxon>Ecdysozoa</taxon>
        <taxon>Arthropoda</taxon>
        <taxon>Hexapoda</taxon>
        <taxon>Insecta</taxon>
        <taxon>Pterygota</taxon>
        <taxon>Neoptera</taxon>
        <taxon>Paraneoptera</taxon>
        <taxon>Hemiptera</taxon>
        <taxon>Heteroptera</taxon>
        <taxon>Panheteroptera</taxon>
        <taxon>Cimicomorpha</taxon>
        <taxon>Reduviidae</taxon>
        <taxon>Harpactorinae</taxon>
        <taxon>Harpactorini</taxon>
        <taxon>Rhynocoris</taxon>
    </lineage>
</organism>
<gene>
    <name evidence="2" type="ORF">O3M35_007024</name>
</gene>
<accession>A0AAW1DFU7</accession>
<dbReference type="InterPro" id="IPR036682">
    <property type="entry name" value="OS_D_A10/PebIII_sf"/>
</dbReference>
<evidence type="ECO:0000256" key="1">
    <source>
        <dbReference type="SAM" id="SignalP"/>
    </source>
</evidence>
<feature type="chain" id="PRO_5043463578" evidence="1">
    <location>
        <begin position="22"/>
        <end position="85"/>
    </location>
</feature>
<name>A0AAW1DFU7_9HEMI</name>
<dbReference type="SUPFAM" id="SSF100910">
    <property type="entry name" value="Chemosensory protein Csp2"/>
    <property type="match status" value="1"/>
</dbReference>
<protein>
    <submittedName>
        <fullName evidence="2">Uncharacterized protein</fullName>
    </submittedName>
</protein>
<dbReference type="PANTHER" id="PTHR11257:SF13">
    <property type="entry name" value="GEO07322P1"/>
    <property type="match status" value="1"/>
</dbReference>
<evidence type="ECO:0000313" key="2">
    <source>
        <dbReference type="EMBL" id="KAK9509788.1"/>
    </source>
</evidence>
<evidence type="ECO:0000313" key="3">
    <source>
        <dbReference type="Proteomes" id="UP001461498"/>
    </source>
</evidence>
<feature type="signal peptide" evidence="1">
    <location>
        <begin position="1"/>
        <end position="21"/>
    </location>
</feature>
<dbReference type="InterPro" id="IPR005055">
    <property type="entry name" value="A10/PebIII"/>
</dbReference>
<proteinExistence type="predicted"/>
<dbReference type="Proteomes" id="UP001461498">
    <property type="component" value="Unassembled WGS sequence"/>
</dbReference>
<keyword evidence="1" id="KW-0732">Signal</keyword>
<dbReference type="PANTHER" id="PTHR11257">
    <property type="entry name" value="CHEMOSENSORY PROTEIN-RELATED"/>
    <property type="match status" value="1"/>
</dbReference>
<dbReference type="Pfam" id="PF03392">
    <property type="entry name" value="OS-D"/>
    <property type="match status" value="1"/>
</dbReference>
<dbReference type="EMBL" id="JAPXFL010000003">
    <property type="protein sequence ID" value="KAK9509788.1"/>
    <property type="molecule type" value="Genomic_DNA"/>
</dbReference>
<sequence length="85" mass="9797">MKISLVFLFTIAILFIGYLDGAEVYTSKYDNIDVDKILSNDRILSQYIKCLMDEGNCTNEGKELKSKCKIYLFNIKIIITFQSVK</sequence>
<dbReference type="AlphaFoldDB" id="A0AAW1DFU7"/>
<keyword evidence="3" id="KW-1185">Reference proteome</keyword>
<dbReference type="Gene3D" id="1.10.2080.10">
    <property type="entry name" value="Insect odorant-binding protein A10/Ejaculatory bulb-specific protein 3"/>
    <property type="match status" value="1"/>
</dbReference>